<sequence length="122" mass="12766">MIRYLPALAVLALLAGCEPAPVVPGAASTPSVATAPTPVHNADDRASNPLLNVPPDAFMSVIGDCGNKLFGKKPDGSATIDCLAEIRASARKAGLGEISDIQLADPYISERWRSEMAKQSQH</sequence>
<proteinExistence type="predicted"/>
<evidence type="ECO:0000313" key="3">
    <source>
        <dbReference type="EMBL" id="MBM3114667.1"/>
    </source>
</evidence>
<protein>
    <recommendedName>
        <fullName evidence="5">Lipoprotein</fullName>
    </recommendedName>
</protein>
<accession>A0ABS2BGC3</accession>
<gene>
    <name evidence="3" type="ORF">JMJ54_02385</name>
</gene>
<feature type="chain" id="PRO_5046384944" description="Lipoprotein" evidence="2">
    <location>
        <begin position="23"/>
        <end position="122"/>
    </location>
</feature>
<name>A0ABS2BGC3_9NEIS</name>
<dbReference type="RefSeq" id="WP_203536344.1">
    <property type="nucleotide sequence ID" value="NZ_JAESND010000001.1"/>
</dbReference>
<evidence type="ECO:0008006" key="5">
    <source>
        <dbReference type="Google" id="ProtNLM"/>
    </source>
</evidence>
<keyword evidence="4" id="KW-1185">Reference proteome</keyword>
<dbReference type="PROSITE" id="PS51257">
    <property type="entry name" value="PROKAR_LIPOPROTEIN"/>
    <property type="match status" value="1"/>
</dbReference>
<feature type="region of interest" description="Disordered" evidence="1">
    <location>
        <begin position="25"/>
        <end position="48"/>
    </location>
</feature>
<comment type="caution">
    <text evidence="3">The sequence shown here is derived from an EMBL/GenBank/DDBJ whole genome shotgun (WGS) entry which is preliminary data.</text>
</comment>
<reference evidence="3 4" key="1">
    <citation type="submission" date="2021-01" db="EMBL/GenBank/DDBJ databases">
        <title>Draft Genome Sequence and Polyhydroxyalkanoate Biosynthetic Potential of Jeongeupia naejangsanensis Type Strain DSM 24253.</title>
        <authorList>
            <person name="Turrini P."/>
            <person name="Artuso I."/>
            <person name="Lugli G.A."/>
            <person name="Frangipani E."/>
            <person name="Ventura M."/>
            <person name="Visca P."/>
        </authorList>
    </citation>
    <scope>NUCLEOTIDE SEQUENCE [LARGE SCALE GENOMIC DNA]</scope>
    <source>
        <strain evidence="3 4">DSM 24253</strain>
    </source>
</reference>
<keyword evidence="2" id="KW-0732">Signal</keyword>
<feature type="compositionally biased region" description="Low complexity" evidence="1">
    <location>
        <begin position="26"/>
        <end position="39"/>
    </location>
</feature>
<evidence type="ECO:0000256" key="2">
    <source>
        <dbReference type="SAM" id="SignalP"/>
    </source>
</evidence>
<dbReference type="Proteomes" id="UP000809431">
    <property type="component" value="Unassembled WGS sequence"/>
</dbReference>
<evidence type="ECO:0000256" key="1">
    <source>
        <dbReference type="SAM" id="MobiDB-lite"/>
    </source>
</evidence>
<feature type="signal peptide" evidence="2">
    <location>
        <begin position="1"/>
        <end position="22"/>
    </location>
</feature>
<dbReference type="EMBL" id="JAESND010000001">
    <property type="protein sequence ID" value="MBM3114667.1"/>
    <property type="molecule type" value="Genomic_DNA"/>
</dbReference>
<organism evidence="3 4">
    <name type="scientific">Jeongeupia naejangsanensis</name>
    <dbReference type="NCBI Taxonomy" id="613195"/>
    <lineage>
        <taxon>Bacteria</taxon>
        <taxon>Pseudomonadati</taxon>
        <taxon>Pseudomonadota</taxon>
        <taxon>Betaproteobacteria</taxon>
        <taxon>Neisseriales</taxon>
        <taxon>Chitinibacteraceae</taxon>
        <taxon>Jeongeupia</taxon>
    </lineage>
</organism>
<evidence type="ECO:0000313" key="4">
    <source>
        <dbReference type="Proteomes" id="UP000809431"/>
    </source>
</evidence>